<dbReference type="GO" id="GO:0016746">
    <property type="term" value="F:acyltransferase activity"/>
    <property type="evidence" value="ECO:0007669"/>
    <property type="project" value="UniProtKB-KW"/>
</dbReference>
<dbReference type="SUPFAM" id="SSF55729">
    <property type="entry name" value="Acyl-CoA N-acyltransferases (Nat)"/>
    <property type="match status" value="1"/>
</dbReference>
<dbReference type="EMBL" id="JAUYVI010000002">
    <property type="protein sequence ID" value="MDQ7247329.1"/>
    <property type="molecule type" value="Genomic_DNA"/>
</dbReference>
<dbReference type="InterPro" id="IPR000182">
    <property type="entry name" value="GNAT_dom"/>
</dbReference>
<proteinExistence type="predicted"/>
<reference evidence="3" key="1">
    <citation type="submission" date="2023-08" db="EMBL/GenBank/DDBJ databases">
        <title>Rhodospirillaceae gen. nov., a novel taxon isolated from the Yangtze River Yuezi River estuary sludge.</title>
        <authorList>
            <person name="Ruan L."/>
        </authorList>
    </citation>
    <scope>NUCLEOTIDE SEQUENCE [LARGE SCALE GENOMIC DNA]</scope>
    <source>
        <strain evidence="3">R-7</strain>
    </source>
</reference>
<feature type="domain" description="N-acetyltransferase" evidence="1">
    <location>
        <begin position="10"/>
        <end position="163"/>
    </location>
</feature>
<keyword evidence="3" id="KW-1185">Reference proteome</keyword>
<dbReference type="Proteomes" id="UP001230156">
    <property type="component" value="Unassembled WGS sequence"/>
</dbReference>
<dbReference type="RefSeq" id="WP_379954729.1">
    <property type="nucleotide sequence ID" value="NZ_JAUYVI010000002.1"/>
</dbReference>
<name>A0ABU0YHY3_9PROT</name>
<dbReference type="PANTHER" id="PTHR43451">
    <property type="entry name" value="ACETYLTRANSFERASE (GNAT) FAMILY PROTEIN"/>
    <property type="match status" value="1"/>
</dbReference>
<sequence>MRARDTGFIVELRRGRADDALTIARLFRDTVHAVNRQDYSEAHLDAWAPYQVDLEHWRVVIDSSYFMVAVSGGMVVGFANLDGDDYVDQLYVHKDLLRKRIGSKLIEEIEREAKRRNAARLWTQSSITARKFFERQGFATLQAQRVTYNGQIFDNFSMEKRLK</sequence>
<accession>A0ABU0YHY3</accession>
<keyword evidence="2" id="KW-0012">Acyltransferase</keyword>
<evidence type="ECO:0000313" key="2">
    <source>
        <dbReference type="EMBL" id="MDQ7247329.1"/>
    </source>
</evidence>
<dbReference type="Pfam" id="PF13673">
    <property type="entry name" value="Acetyltransf_10"/>
    <property type="match status" value="1"/>
</dbReference>
<dbReference type="EC" id="2.3.1.-" evidence="2"/>
<protein>
    <submittedName>
        <fullName evidence="2">GNAT family N-acetyltransferase</fullName>
        <ecNumber evidence="2">2.3.1.-</ecNumber>
    </submittedName>
</protein>
<organism evidence="2 3">
    <name type="scientific">Dongia sedimenti</name>
    <dbReference type="NCBI Taxonomy" id="3064282"/>
    <lineage>
        <taxon>Bacteria</taxon>
        <taxon>Pseudomonadati</taxon>
        <taxon>Pseudomonadota</taxon>
        <taxon>Alphaproteobacteria</taxon>
        <taxon>Rhodospirillales</taxon>
        <taxon>Dongiaceae</taxon>
        <taxon>Dongia</taxon>
    </lineage>
</organism>
<comment type="caution">
    <text evidence="2">The sequence shown here is derived from an EMBL/GenBank/DDBJ whole genome shotgun (WGS) entry which is preliminary data.</text>
</comment>
<dbReference type="PANTHER" id="PTHR43451:SF1">
    <property type="entry name" value="ACETYLTRANSFERASE"/>
    <property type="match status" value="1"/>
</dbReference>
<evidence type="ECO:0000313" key="3">
    <source>
        <dbReference type="Proteomes" id="UP001230156"/>
    </source>
</evidence>
<gene>
    <name evidence="2" type="ORF">Q8A70_06610</name>
</gene>
<dbReference type="CDD" id="cd04301">
    <property type="entry name" value="NAT_SF"/>
    <property type="match status" value="1"/>
</dbReference>
<dbReference type="InterPro" id="IPR052564">
    <property type="entry name" value="N-acetyltrans/Recomb-assoc"/>
</dbReference>
<dbReference type="Gene3D" id="3.40.630.30">
    <property type="match status" value="1"/>
</dbReference>
<dbReference type="PROSITE" id="PS51186">
    <property type="entry name" value="GNAT"/>
    <property type="match status" value="1"/>
</dbReference>
<dbReference type="InterPro" id="IPR016181">
    <property type="entry name" value="Acyl_CoA_acyltransferase"/>
</dbReference>
<evidence type="ECO:0000259" key="1">
    <source>
        <dbReference type="PROSITE" id="PS51186"/>
    </source>
</evidence>
<keyword evidence="2" id="KW-0808">Transferase</keyword>